<keyword evidence="6" id="KW-0408">Iron</keyword>
<dbReference type="InterPro" id="IPR023996">
    <property type="entry name" value="TonB-dep_OMP_SusC/RagA"/>
</dbReference>
<dbReference type="InterPro" id="IPR023997">
    <property type="entry name" value="TonB-dep_OMP_SusC/RagA_CS"/>
</dbReference>
<evidence type="ECO:0000256" key="8">
    <source>
        <dbReference type="ARBA" id="ARBA00023136"/>
    </source>
</evidence>
<dbReference type="FunFam" id="2.170.130.10:FF:000008">
    <property type="entry name" value="SusC/RagA family TonB-linked outer membrane protein"/>
    <property type="match status" value="1"/>
</dbReference>
<keyword evidence="9 10" id="KW-0998">Cell outer membrane</keyword>
<dbReference type="SMART" id="SM00965">
    <property type="entry name" value="STN"/>
    <property type="match status" value="1"/>
</dbReference>
<evidence type="ECO:0000256" key="6">
    <source>
        <dbReference type="ARBA" id="ARBA00023004"/>
    </source>
</evidence>
<dbReference type="STRING" id="1477437.SAMN05444682_10665"/>
<dbReference type="Pfam" id="PF00593">
    <property type="entry name" value="TonB_dep_Rec_b-barrel"/>
    <property type="match status" value="1"/>
</dbReference>
<feature type="domain" description="Secretin/TonB short N-terminal" evidence="12">
    <location>
        <begin position="83"/>
        <end position="133"/>
    </location>
</feature>
<gene>
    <name evidence="13" type="ORF">SAMN05444682_10665</name>
</gene>
<dbReference type="Pfam" id="PF07715">
    <property type="entry name" value="Plug"/>
    <property type="match status" value="1"/>
</dbReference>
<keyword evidence="14" id="KW-1185">Reference proteome</keyword>
<dbReference type="PROSITE" id="PS52016">
    <property type="entry name" value="TONB_DEPENDENT_REC_3"/>
    <property type="match status" value="1"/>
</dbReference>
<dbReference type="InterPro" id="IPR011662">
    <property type="entry name" value="Secretin/TonB_short_N"/>
</dbReference>
<evidence type="ECO:0000256" key="9">
    <source>
        <dbReference type="ARBA" id="ARBA00023237"/>
    </source>
</evidence>
<keyword evidence="5 10" id="KW-0812">Transmembrane</keyword>
<evidence type="ECO:0000313" key="14">
    <source>
        <dbReference type="Proteomes" id="UP000198670"/>
    </source>
</evidence>
<sequence>MQQGILINKLTKRYKHMNFNACVKGFNKPLTYRLLLMMKLAILLTIGAVFQAAASSVAQSITLNVSRIPLSDAMESIRQQSGYLFLLKGKELADTKVSAHIEDAPLDDVMNALLKGYALDWVVKGKTIVISKHPVQKNSSSEPLPIVNNDAIQQAEVRGRVVDESDNPLEGVTVGIKGTLRATTSNANGSYQLTVEGRESVLMFTAIGFQSQEIPVAGQSVINVTLRASVSDLDEVVVVGYGTSRKRDLTGSVVSLQEKDFSQGVTSNALQLLNGKAAGVHISQGSSAPGATTNIRIRGAGSINSNNDVLVVVDGLPGATIDALNPGDIESIEVLKDASAAAIYGTRAANGVVLVTTKQGRKGKPQVSYNGYVGIQDVAKKIDVLSAREYMEVLNGILADQGADPIYTAEQIDHAGSGTDWQDEVFRSAAAQDHRLSVSGGGDYSRYYISLNYFNQDGVVLGSNLDKYNARFNYEISPTDKLKINLNLNTNRWVNNTIYEDNRANENAGPINTALQFDPTLSAGVDEDGRYLLNPLIALENPLALIHGINEEETLFRSFGTVAADYEVLDGLTATVRFGADFTNRRFDSYNSRLTQRGRASGGIANIATNENNRWLAEFLAQYDKQLTDAHHLSLMGGVTFEEFNNRGVSSGAANFLSDVTGVDQLQSGDRSQFTLNSNRSRNRLNSFLGRVNYRFYERYLLTASLRADGTSRFAADNKYALFPSVALAWRLSEEAFMENVAFLSDLKLRAGFGRLGNQGINNFETFQTFVASSSAILGDGIVQGAAPARIPNPALRWETSEEINLGLDFGLWDNRLTGAVEYFIKNTKDQLFNKPVPATTGFASTRVNFGNVRNSGVEISLFSLNTSGPFEWRTAFNLSLLQNKVTSLPDFIPEIIDGNIGTFINNFTIVRRGVPIRAFYGYEITGIFQEGDNIAGSAQPDALPGHPIFKDVDGNGVINADDRVILGDPFPDYTIGFTNSFQYKGFGLDIQLNAVQGIEALDANIVESLYPINFNRNRIASHYLNRWTPDNPGATYPSGVNPSSYGGARAINSLTIADASFIRLKSVTLAYQLPLRGKKVISGASLYLAGDNLFTLSDFEGFDPDANANSRDGNATGIGIARTSYNSYPLNRTFRLGVNLTF</sequence>
<name>A0A1I3LKN3_9SPHI</name>
<evidence type="ECO:0000256" key="2">
    <source>
        <dbReference type="ARBA" id="ARBA00022448"/>
    </source>
</evidence>
<comment type="similarity">
    <text evidence="10 11">Belongs to the TonB-dependent receptor family.</text>
</comment>
<accession>A0A1I3LKN3</accession>
<dbReference type="EMBL" id="FOQO01000006">
    <property type="protein sequence ID" value="SFI85321.1"/>
    <property type="molecule type" value="Genomic_DNA"/>
</dbReference>
<dbReference type="InterPro" id="IPR008969">
    <property type="entry name" value="CarboxyPept-like_regulatory"/>
</dbReference>
<evidence type="ECO:0000256" key="7">
    <source>
        <dbReference type="ARBA" id="ARBA00023077"/>
    </source>
</evidence>
<protein>
    <submittedName>
        <fullName evidence="13">TonB-linked outer membrane protein, SusC/RagA family</fullName>
    </submittedName>
</protein>
<comment type="subcellular location">
    <subcellularLocation>
        <location evidence="1 10">Cell outer membrane</location>
        <topology evidence="1 10">Multi-pass membrane protein</topology>
    </subcellularLocation>
</comment>
<organism evidence="13 14">
    <name type="scientific">Parapedobacter indicus</name>
    <dbReference type="NCBI Taxonomy" id="1477437"/>
    <lineage>
        <taxon>Bacteria</taxon>
        <taxon>Pseudomonadati</taxon>
        <taxon>Bacteroidota</taxon>
        <taxon>Sphingobacteriia</taxon>
        <taxon>Sphingobacteriales</taxon>
        <taxon>Sphingobacteriaceae</taxon>
        <taxon>Parapedobacter</taxon>
    </lineage>
</organism>
<dbReference type="GO" id="GO:0006826">
    <property type="term" value="P:iron ion transport"/>
    <property type="evidence" value="ECO:0007669"/>
    <property type="project" value="UniProtKB-KW"/>
</dbReference>
<keyword evidence="4" id="KW-0410">Iron transport</keyword>
<dbReference type="InterPro" id="IPR039426">
    <property type="entry name" value="TonB-dep_rcpt-like"/>
</dbReference>
<dbReference type="InterPro" id="IPR000531">
    <property type="entry name" value="Beta-barrel_TonB"/>
</dbReference>
<keyword evidence="4" id="KW-0406">Ion transport</keyword>
<evidence type="ECO:0000256" key="10">
    <source>
        <dbReference type="PROSITE-ProRule" id="PRU01360"/>
    </source>
</evidence>
<evidence type="ECO:0000256" key="11">
    <source>
        <dbReference type="RuleBase" id="RU003357"/>
    </source>
</evidence>
<evidence type="ECO:0000256" key="5">
    <source>
        <dbReference type="ARBA" id="ARBA00022692"/>
    </source>
</evidence>
<dbReference type="Pfam" id="PF13715">
    <property type="entry name" value="CarbopepD_reg_2"/>
    <property type="match status" value="1"/>
</dbReference>
<dbReference type="Gene3D" id="2.60.40.1120">
    <property type="entry name" value="Carboxypeptidase-like, regulatory domain"/>
    <property type="match status" value="1"/>
</dbReference>
<reference evidence="13 14" key="1">
    <citation type="submission" date="2016-10" db="EMBL/GenBank/DDBJ databases">
        <authorList>
            <person name="de Groot N.N."/>
        </authorList>
    </citation>
    <scope>NUCLEOTIDE SEQUENCE [LARGE SCALE GENOMIC DNA]</scope>
    <source>
        <strain evidence="13 14">RK1</strain>
    </source>
</reference>
<dbReference type="Gene3D" id="2.40.170.20">
    <property type="entry name" value="TonB-dependent receptor, beta-barrel domain"/>
    <property type="match status" value="1"/>
</dbReference>
<dbReference type="AlphaFoldDB" id="A0A1I3LKN3"/>
<dbReference type="Gene3D" id="2.170.130.10">
    <property type="entry name" value="TonB-dependent receptor, plug domain"/>
    <property type="match status" value="1"/>
</dbReference>
<proteinExistence type="inferred from homology"/>
<keyword evidence="8 10" id="KW-0472">Membrane</keyword>
<dbReference type="NCBIfam" id="TIGR04056">
    <property type="entry name" value="OMP_RagA_SusC"/>
    <property type="match status" value="1"/>
</dbReference>
<dbReference type="Proteomes" id="UP000198670">
    <property type="component" value="Unassembled WGS sequence"/>
</dbReference>
<keyword evidence="3 10" id="KW-1134">Transmembrane beta strand</keyword>
<dbReference type="GO" id="GO:0009279">
    <property type="term" value="C:cell outer membrane"/>
    <property type="evidence" value="ECO:0007669"/>
    <property type="project" value="UniProtKB-SubCell"/>
</dbReference>
<dbReference type="SUPFAM" id="SSF49464">
    <property type="entry name" value="Carboxypeptidase regulatory domain-like"/>
    <property type="match status" value="1"/>
</dbReference>
<dbReference type="InterPro" id="IPR012910">
    <property type="entry name" value="Plug_dom"/>
</dbReference>
<dbReference type="NCBIfam" id="TIGR04057">
    <property type="entry name" value="SusC_RagA_signa"/>
    <property type="match status" value="1"/>
</dbReference>
<evidence type="ECO:0000256" key="4">
    <source>
        <dbReference type="ARBA" id="ARBA00022496"/>
    </source>
</evidence>
<evidence type="ECO:0000259" key="12">
    <source>
        <dbReference type="SMART" id="SM00965"/>
    </source>
</evidence>
<evidence type="ECO:0000256" key="1">
    <source>
        <dbReference type="ARBA" id="ARBA00004571"/>
    </source>
</evidence>
<dbReference type="Gene3D" id="3.55.50.30">
    <property type="match status" value="1"/>
</dbReference>
<evidence type="ECO:0000313" key="13">
    <source>
        <dbReference type="EMBL" id="SFI85321.1"/>
    </source>
</evidence>
<keyword evidence="2 10" id="KW-0813">Transport</keyword>
<evidence type="ECO:0000256" key="3">
    <source>
        <dbReference type="ARBA" id="ARBA00022452"/>
    </source>
</evidence>
<keyword evidence="7 11" id="KW-0798">TonB box</keyword>
<dbReference type="InterPro" id="IPR036942">
    <property type="entry name" value="Beta-barrel_TonB_sf"/>
</dbReference>
<dbReference type="SUPFAM" id="SSF56935">
    <property type="entry name" value="Porins"/>
    <property type="match status" value="1"/>
</dbReference>
<dbReference type="InterPro" id="IPR037066">
    <property type="entry name" value="Plug_dom_sf"/>
</dbReference>